<sequence>MAPLPVPFHSVDHVNLTRLRLSTGRVNQVFRFLTLFNRHKGFCSTEALNVAGVDFTIGDSLLLRLQVLQFDVRGALVRRSSQVRLQSAGHPEDSMPVTVNRSLLVFCRRVVASPQFYSFIVFLVIVHAVEWPPLTLDHIRTKNNAYNLTLCTKLQTNASENSSTTTYLIQSLFRNVTSKKWVSFEEIGDYDRSIWKRAIYPNVYRTYPQDVPIKYEIKAIKSGFPVSVMPNYNFPIHILNTSKSVCSGSTKYDLVIIVKSGVLGWERRQQFRAFMQRQEDLNPNTKLGTVFSLGVPRQYGGRMFNRDGHTLILRGPAGDMMDEYIGRGSEVMQKIEEEMRKYDDIVLADYEDTYYNLTWKTVTNLRWISAFCDKLHNDVFMIIDDDHRMNISMLMKFLASVPRDKRRTSIFGRIARSDGAFRSPLSKLYLSFREIPWDVMCAYPRGFCQLIGADIVDDMAIGSAYTRYNYVHEDVYLGLLAFKLGIPLEHVDTMFDHRMFERRWPTNSSFMVAESRYWDIV</sequence>
<dbReference type="Gene3D" id="3.90.550.50">
    <property type="match status" value="1"/>
</dbReference>
<gene>
    <name evidence="10" type="ORF">EmuJ_000545800</name>
</gene>
<keyword evidence="11" id="KW-1185">Reference proteome</keyword>
<accession>A0A068Y7H6</accession>
<dbReference type="GO" id="GO:0008194">
    <property type="term" value="F:UDP-glycosyltransferase activity"/>
    <property type="evidence" value="ECO:0007669"/>
    <property type="project" value="TreeGrafter"/>
</dbReference>
<evidence type="ECO:0000256" key="7">
    <source>
        <dbReference type="ARBA" id="ARBA00022989"/>
    </source>
</evidence>
<dbReference type="GO" id="GO:0016758">
    <property type="term" value="F:hexosyltransferase activity"/>
    <property type="evidence" value="ECO:0007669"/>
    <property type="project" value="InterPro"/>
</dbReference>
<keyword evidence="4 10" id="KW-0808">Transferase</keyword>
<evidence type="ECO:0000256" key="2">
    <source>
        <dbReference type="ARBA" id="ARBA00008661"/>
    </source>
</evidence>
<evidence type="ECO:0000256" key="9">
    <source>
        <dbReference type="ARBA" id="ARBA00023136"/>
    </source>
</evidence>
<dbReference type="eggNOG" id="KOG2287">
    <property type="taxonomic scope" value="Eukaryota"/>
</dbReference>
<keyword evidence="3 10" id="KW-0328">Glycosyltransferase</keyword>
<dbReference type="AlphaFoldDB" id="A0A068Y7H6"/>
<keyword evidence="7" id="KW-1133">Transmembrane helix</keyword>
<protein>
    <submittedName>
        <fullName evidence="10">Beta 13 n galactosyltransferase</fullName>
    </submittedName>
</protein>
<comment type="subcellular location">
    <subcellularLocation>
        <location evidence="1">Golgi apparatus membrane</location>
        <topology evidence="1">Single-pass type II membrane protein</topology>
    </subcellularLocation>
</comment>
<organism evidence="10 11">
    <name type="scientific">Echinococcus multilocularis</name>
    <name type="common">Fox tapeworm</name>
    <dbReference type="NCBI Taxonomy" id="6211"/>
    <lineage>
        <taxon>Eukaryota</taxon>
        <taxon>Metazoa</taxon>
        <taxon>Spiralia</taxon>
        <taxon>Lophotrochozoa</taxon>
        <taxon>Platyhelminthes</taxon>
        <taxon>Cestoda</taxon>
        <taxon>Eucestoda</taxon>
        <taxon>Cyclophyllidea</taxon>
        <taxon>Taeniidae</taxon>
        <taxon>Echinococcus</taxon>
    </lineage>
</organism>
<dbReference type="Proteomes" id="UP000017246">
    <property type="component" value="Unassembled WGS sequence"/>
</dbReference>
<keyword evidence="9" id="KW-0472">Membrane</keyword>
<proteinExistence type="inferred from homology"/>
<dbReference type="STRING" id="6211.A0A068Y7H6"/>
<dbReference type="Pfam" id="PF01762">
    <property type="entry name" value="Galactosyl_T"/>
    <property type="match status" value="1"/>
</dbReference>
<name>A0A068Y7H6_ECHMU</name>
<reference evidence="10" key="2">
    <citation type="submission" date="2015-11" db="EMBL/GenBank/DDBJ databases">
        <authorList>
            <person name="Zhang Y."/>
            <person name="Guo Z."/>
        </authorList>
    </citation>
    <scope>NUCLEOTIDE SEQUENCE</scope>
</reference>
<evidence type="ECO:0000256" key="5">
    <source>
        <dbReference type="ARBA" id="ARBA00022692"/>
    </source>
</evidence>
<keyword evidence="5" id="KW-0812">Transmembrane</keyword>
<dbReference type="InterPro" id="IPR002659">
    <property type="entry name" value="Glyco_trans_31"/>
</dbReference>
<keyword evidence="6" id="KW-0735">Signal-anchor</keyword>
<dbReference type="PANTHER" id="PTHR11214">
    <property type="entry name" value="BETA-1,3-N-ACETYLGLUCOSAMINYLTRANSFERASE"/>
    <property type="match status" value="1"/>
</dbReference>
<evidence type="ECO:0000313" key="10">
    <source>
        <dbReference type="EMBL" id="CDS38134.1"/>
    </source>
</evidence>
<evidence type="ECO:0000256" key="1">
    <source>
        <dbReference type="ARBA" id="ARBA00004323"/>
    </source>
</evidence>
<dbReference type="PANTHER" id="PTHR11214:SF349">
    <property type="entry name" value="BETA-1,3-GALACTOSYLTRANSFERASE BRN"/>
    <property type="match status" value="1"/>
</dbReference>
<dbReference type="EMBL" id="LN902847">
    <property type="protein sequence ID" value="CDS38134.1"/>
    <property type="molecule type" value="Genomic_DNA"/>
</dbReference>
<reference evidence="10" key="1">
    <citation type="journal article" date="2013" name="Nature">
        <title>The genomes of four tapeworm species reveal adaptations to parasitism.</title>
        <authorList>
            <person name="Tsai I.J."/>
            <person name="Zarowiecki M."/>
            <person name="Holroyd N."/>
            <person name="Garciarrubio A."/>
            <person name="Sanchez-Flores A."/>
            <person name="Brooks K.L."/>
            <person name="Tracey A."/>
            <person name="Bobes R.J."/>
            <person name="Fragoso G."/>
            <person name="Sciutto E."/>
            <person name="Aslett M."/>
            <person name="Beasley H."/>
            <person name="Bennett H.M."/>
            <person name="Cai J."/>
            <person name="Camicia F."/>
            <person name="Clark R."/>
            <person name="Cucher M."/>
            <person name="De Silva N."/>
            <person name="Day T.A."/>
            <person name="Deplazes P."/>
            <person name="Estrada K."/>
            <person name="Fernandez C."/>
            <person name="Holland P.W."/>
            <person name="Hou J."/>
            <person name="Hu S."/>
            <person name="Huckvale T."/>
            <person name="Hung S.S."/>
            <person name="Kamenetzky L."/>
            <person name="Keane J.A."/>
            <person name="Kiss F."/>
            <person name="Koziol U."/>
            <person name="Lambert O."/>
            <person name="Liu K."/>
            <person name="Luo X."/>
            <person name="Luo Y."/>
            <person name="Macchiaroli N."/>
            <person name="Nichol S."/>
            <person name="Paps J."/>
            <person name="Parkinson J."/>
            <person name="Pouchkina-Stantcheva N."/>
            <person name="Riddiford N."/>
            <person name="Rosenzvit M."/>
            <person name="Salinas G."/>
            <person name="Wasmuth J.D."/>
            <person name="Zamanian M."/>
            <person name="Zheng Y."/>
            <person name="Cai X."/>
            <person name="Soberon X."/>
            <person name="Olson P.D."/>
            <person name="Laclette J.P."/>
            <person name="Brehm K."/>
            <person name="Berriman M."/>
            <person name="Garciarrubio A."/>
            <person name="Bobes R.J."/>
            <person name="Fragoso G."/>
            <person name="Sanchez-Flores A."/>
            <person name="Estrada K."/>
            <person name="Cevallos M.A."/>
            <person name="Morett E."/>
            <person name="Gonzalez V."/>
            <person name="Portillo T."/>
            <person name="Ochoa-Leyva A."/>
            <person name="Jose M.V."/>
            <person name="Sciutto E."/>
            <person name="Landa A."/>
            <person name="Jimenez L."/>
            <person name="Valdes V."/>
            <person name="Carrero J.C."/>
            <person name="Larralde C."/>
            <person name="Morales-Montor J."/>
            <person name="Limon-Lason J."/>
            <person name="Soberon X."/>
            <person name="Laclette J.P."/>
        </authorList>
    </citation>
    <scope>NUCLEOTIDE SEQUENCE [LARGE SCALE GENOMIC DNA]</scope>
</reference>
<dbReference type="GO" id="GO:0000139">
    <property type="term" value="C:Golgi membrane"/>
    <property type="evidence" value="ECO:0007669"/>
    <property type="project" value="UniProtKB-SubCell"/>
</dbReference>
<evidence type="ECO:0000256" key="8">
    <source>
        <dbReference type="ARBA" id="ARBA00023034"/>
    </source>
</evidence>
<evidence type="ECO:0000256" key="4">
    <source>
        <dbReference type="ARBA" id="ARBA00022679"/>
    </source>
</evidence>
<comment type="similarity">
    <text evidence="2">Belongs to the glycosyltransferase 31 family.</text>
</comment>
<dbReference type="GO" id="GO:0006493">
    <property type="term" value="P:protein O-linked glycosylation"/>
    <property type="evidence" value="ECO:0007669"/>
    <property type="project" value="TreeGrafter"/>
</dbReference>
<evidence type="ECO:0000256" key="3">
    <source>
        <dbReference type="ARBA" id="ARBA00022676"/>
    </source>
</evidence>
<evidence type="ECO:0000256" key="6">
    <source>
        <dbReference type="ARBA" id="ARBA00022968"/>
    </source>
</evidence>
<dbReference type="OrthoDB" id="2139606at2759"/>
<evidence type="ECO:0000313" key="11">
    <source>
        <dbReference type="Proteomes" id="UP000017246"/>
    </source>
</evidence>
<keyword evidence="8" id="KW-0333">Golgi apparatus</keyword>
<dbReference type="OMA" id="RMFERRW"/>